<dbReference type="Proteomes" id="UP001415857">
    <property type="component" value="Unassembled WGS sequence"/>
</dbReference>
<dbReference type="AlphaFoldDB" id="A0AAP0N9H4"/>
<evidence type="ECO:0000313" key="1">
    <source>
        <dbReference type="EMBL" id="KAK9268087.1"/>
    </source>
</evidence>
<proteinExistence type="predicted"/>
<keyword evidence="2" id="KW-1185">Reference proteome</keyword>
<sequence length="93" mass="9768">MAEISSNGNHEVAMNIKDTAANSVPQTKQESGFCVSIPFIQKIGELAGLAVGATVLLNVMFAGPPPDVMAPLPVMALPNDKTEETPSMEKSEL</sequence>
<accession>A0AAP0N9H4</accession>
<evidence type="ECO:0000313" key="2">
    <source>
        <dbReference type="Proteomes" id="UP001415857"/>
    </source>
</evidence>
<gene>
    <name evidence="1" type="ORF">L1049_010526</name>
</gene>
<comment type="caution">
    <text evidence="1">The sequence shown here is derived from an EMBL/GenBank/DDBJ whole genome shotgun (WGS) entry which is preliminary data.</text>
</comment>
<dbReference type="EMBL" id="JBBPBK010000016">
    <property type="protein sequence ID" value="KAK9268087.1"/>
    <property type="molecule type" value="Genomic_DNA"/>
</dbReference>
<protein>
    <submittedName>
        <fullName evidence="1">Uncharacterized protein</fullName>
    </submittedName>
</protein>
<reference evidence="1 2" key="1">
    <citation type="journal article" date="2024" name="Plant J.">
        <title>Genome sequences and population genomics reveal climatic adaptation and genomic divergence between two closely related sweetgum species.</title>
        <authorList>
            <person name="Xu W.Q."/>
            <person name="Ren C.Q."/>
            <person name="Zhang X.Y."/>
            <person name="Comes H.P."/>
            <person name="Liu X.H."/>
            <person name="Li Y.G."/>
            <person name="Kettle C.J."/>
            <person name="Jalonen R."/>
            <person name="Gaisberger H."/>
            <person name="Ma Y.Z."/>
            <person name="Qiu Y.X."/>
        </authorList>
    </citation>
    <scope>NUCLEOTIDE SEQUENCE [LARGE SCALE GENOMIC DNA]</scope>
    <source>
        <strain evidence="1">Hangzhou</strain>
    </source>
</reference>
<name>A0AAP0N9H4_LIQFO</name>
<organism evidence="1 2">
    <name type="scientific">Liquidambar formosana</name>
    <name type="common">Formosan gum</name>
    <dbReference type="NCBI Taxonomy" id="63359"/>
    <lineage>
        <taxon>Eukaryota</taxon>
        <taxon>Viridiplantae</taxon>
        <taxon>Streptophyta</taxon>
        <taxon>Embryophyta</taxon>
        <taxon>Tracheophyta</taxon>
        <taxon>Spermatophyta</taxon>
        <taxon>Magnoliopsida</taxon>
        <taxon>eudicotyledons</taxon>
        <taxon>Gunneridae</taxon>
        <taxon>Pentapetalae</taxon>
        <taxon>Saxifragales</taxon>
        <taxon>Altingiaceae</taxon>
        <taxon>Liquidambar</taxon>
    </lineage>
</organism>